<gene>
    <name evidence="7" type="ORF">MM236_12600</name>
</gene>
<dbReference type="PANTHER" id="PTHR10057">
    <property type="entry name" value="PERIPHERAL-TYPE BENZODIAZEPINE RECEPTOR"/>
    <property type="match status" value="1"/>
</dbReference>
<name>A0ABS9UQF4_9BACT</name>
<evidence type="ECO:0000313" key="8">
    <source>
        <dbReference type="Proteomes" id="UP001165488"/>
    </source>
</evidence>
<dbReference type="InterPro" id="IPR038330">
    <property type="entry name" value="TspO/MBR-related_sf"/>
</dbReference>
<dbReference type="Proteomes" id="UP001165488">
    <property type="component" value="Unassembled WGS sequence"/>
</dbReference>
<feature type="transmembrane region" description="Helical" evidence="6">
    <location>
        <begin position="78"/>
        <end position="96"/>
    </location>
</feature>
<evidence type="ECO:0000256" key="6">
    <source>
        <dbReference type="SAM" id="Phobius"/>
    </source>
</evidence>
<feature type="transmembrane region" description="Helical" evidence="6">
    <location>
        <begin position="130"/>
        <end position="153"/>
    </location>
</feature>
<evidence type="ECO:0000256" key="5">
    <source>
        <dbReference type="ARBA" id="ARBA00023136"/>
    </source>
</evidence>
<proteinExistence type="inferred from homology"/>
<evidence type="ECO:0000256" key="3">
    <source>
        <dbReference type="ARBA" id="ARBA00022692"/>
    </source>
</evidence>
<dbReference type="InterPro" id="IPR004307">
    <property type="entry name" value="TspO_MBR"/>
</dbReference>
<feature type="transmembrane region" description="Helical" evidence="6">
    <location>
        <begin position="7"/>
        <end position="33"/>
    </location>
</feature>
<comment type="caution">
    <text evidence="7">The sequence shown here is derived from an EMBL/GenBank/DDBJ whole genome shotgun (WGS) entry which is preliminary data.</text>
</comment>
<keyword evidence="4 6" id="KW-1133">Transmembrane helix</keyword>
<evidence type="ECO:0000256" key="1">
    <source>
        <dbReference type="ARBA" id="ARBA00004141"/>
    </source>
</evidence>
<protein>
    <submittedName>
        <fullName evidence="7">Tryptophan-rich sensory protein</fullName>
    </submittedName>
</protein>
<dbReference type="PANTHER" id="PTHR10057:SF0">
    <property type="entry name" value="TRANSLOCATOR PROTEIN"/>
    <property type="match status" value="1"/>
</dbReference>
<evidence type="ECO:0000256" key="4">
    <source>
        <dbReference type="ARBA" id="ARBA00022989"/>
    </source>
</evidence>
<reference evidence="7" key="1">
    <citation type="submission" date="2022-03" db="EMBL/GenBank/DDBJ databases">
        <title>De novo assembled genomes of Belliella spp. (Cyclobacteriaceae) strains.</title>
        <authorList>
            <person name="Szabo A."/>
            <person name="Korponai K."/>
            <person name="Felfoldi T."/>
        </authorList>
    </citation>
    <scope>NUCLEOTIDE SEQUENCE</scope>
    <source>
        <strain evidence="7">DSM 107340</strain>
    </source>
</reference>
<comment type="similarity">
    <text evidence="2">Belongs to the TspO/BZRP family.</text>
</comment>
<sequence>MKNWVKLVISLILPQIAGGLGALVTISSVGSWYQTLEKPPFNPPSWVFGPAWTTLYVLMGISLYLIWTSNHPLKRTALKLFGIQLFLNALWSPAFFGLESPILGLIVIIPLWGAILVCIKIFYPIHKWASFLLIPYILWVSFATVLNASIWYLN</sequence>
<dbReference type="EMBL" id="JAKZGS010000010">
    <property type="protein sequence ID" value="MCH7398836.1"/>
    <property type="molecule type" value="Genomic_DNA"/>
</dbReference>
<organism evidence="7 8">
    <name type="scientific">Belliella calami</name>
    <dbReference type="NCBI Taxonomy" id="2923436"/>
    <lineage>
        <taxon>Bacteria</taxon>
        <taxon>Pseudomonadati</taxon>
        <taxon>Bacteroidota</taxon>
        <taxon>Cytophagia</taxon>
        <taxon>Cytophagales</taxon>
        <taxon>Cyclobacteriaceae</taxon>
        <taxon>Belliella</taxon>
    </lineage>
</organism>
<evidence type="ECO:0000256" key="2">
    <source>
        <dbReference type="ARBA" id="ARBA00007524"/>
    </source>
</evidence>
<feature type="transmembrane region" description="Helical" evidence="6">
    <location>
        <begin position="102"/>
        <end position="123"/>
    </location>
</feature>
<accession>A0ABS9UQF4</accession>
<dbReference type="Pfam" id="PF03073">
    <property type="entry name" value="TspO_MBR"/>
    <property type="match status" value="1"/>
</dbReference>
<evidence type="ECO:0000313" key="7">
    <source>
        <dbReference type="EMBL" id="MCH7398836.1"/>
    </source>
</evidence>
<dbReference type="RefSeq" id="WP_241275337.1">
    <property type="nucleotide sequence ID" value="NZ_JAKZGS010000010.1"/>
</dbReference>
<dbReference type="CDD" id="cd15904">
    <property type="entry name" value="TSPO_MBR"/>
    <property type="match status" value="1"/>
</dbReference>
<dbReference type="Gene3D" id="1.20.1260.100">
    <property type="entry name" value="TspO/MBR protein"/>
    <property type="match status" value="1"/>
</dbReference>
<keyword evidence="5 6" id="KW-0472">Membrane</keyword>
<feature type="transmembrane region" description="Helical" evidence="6">
    <location>
        <begin position="45"/>
        <end position="66"/>
    </location>
</feature>
<keyword evidence="8" id="KW-1185">Reference proteome</keyword>
<keyword evidence="3 6" id="KW-0812">Transmembrane</keyword>
<dbReference type="PIRSF" id="PIRSF005859">
    <property type="entry name" value="PBR"/>
    <property type="match status" value="1"/>
</dbReference>
<comment type="subcellular location">
    <subcellularLocation>
        <location evidence="1">Membrane</location>
        <topology evidence="1">Multi-pass membrane protein</topology>
    </subcellularLocation>
</comment>